<comment type="similarity">
    <text evidence="1">Belongs to the PPR family. PCMP-H subfamily.</text>
</comment>
<accession>A0ABD3J334</accession>
<feature type="repeat" description="PPR" evidence="3">
    <location>
        <begin position="199"/>
        <end position="229"/>
    </location>
</feature>
<dbReference type="Pfam" id="PF20430">
    <property type="entry name" value="Eplus_motif"/>
    <property type="match status" value="1"/>
</dbReference>
<feature type="repeat" description="PPR" evidence="3">
    <location>
        <begin position="102"/>
        <end position="136"/>
    </location>
</feature>
<dbReference type="EMBL" id="JBJKBG010000009">
    <property type="protein sequence ID" value="KAL3721996.1"/>
    <property type="molecule type" value="Genomic_DNA"/>
</dbReference>
<feature type="region of interest" description="Disordered" evidence="4">
    <location>
        <begin position="1"/>
        <end position="39"/>
    </location>
</feature>
<dbReference type="InterPro" id="IPR046848">
    <property type="entry name" value="E_motif"/>
</dbReference>
<dbReference type="Pfam" id="PF13041">
    <property type="entry name" value="PPR_2"/>
    <property type="match status" value="2"/>
</dbReference>
<feature type="repeat" description="PPR" evidence="3">
    <location>
        <begin position="230"/>
        <end position="264"/>
    </location>
</feature>
<evidence type="ECO:0000256" key="3">
    <source>
        <dbReference type="PROSITE-ProRule" id="PRU00708"/>
    </source>
</evidence>
<reference evidence="6 7" key="1">
    <citation type="submission" date="2024-11" db="EMBL/GenBank/DDBJ databases">
        <title>Chromosome-level genome assembly of Eucalyptus globulus Labill. provides insights into its genome evolution.</title>
        <authorList>
            <person name="Li X."/>
        </authorList>
    </citation>
    <scope>NUCLEOTIDE SEQUENCE [LARGE SCALE GENOMIC DNA]</scope>
    <source>
        <strain evidence="6">CL2024</strain>
        <tissue evidence="6">Fresh tender leaves</tissue>
    </source>
</reference>
<dbReference type="FunFam" id="1.25.40.10:FF:000454">
    <property type="entry name" value="Pentatricopeptide repeat-containing protein At3g47530"/>
    <property type="match status" value="1"/>
</dbReference>
<evidence type="ECO:0000256" key="1">
    <source>
        <dbReference type="ARBA" id="ARBA00006643"/>
    </source>
</evidence>
<name>A0ABD3J334_EUCGL</name>
<dbReference type="PROSITE" id="PS51375">
    <property type="entry name" value="PPR"/>
    <property type="match status" value="4"/>
</dbReference>
<sequence length="638" mass="70324">MSMSMSIVSATPPPPPPPPATAKSPSVVPPAPTTASAAQPRRLASLIDSSTSLDHLLQIHAALLRRGLHHHPILSFKLQRSYSSRGRLRSSVALFNCSSEPTVYQWTALIHDHAHLGLHQQALLYFVQMMGDGIEPNAFTFSSVLKSCPLESGKALHCLAVKLGFCSDPYVRTGLVDVYARGGEIVSARRLFDSMPEKSLVSLTAMITCYAKHGELKEARVVFDEILERDVVCWNVMIDGYAQHGKPDEALVLFRQMLSAGVRPNEVTVLSVLSACGQLGALEVGRWIHSHIQNNGIQMNAHVGTALVDMYSKCGSLEDALLVFESMNHKDVVAWNSMILGYAIHGSSQCALGTFNTMCRSGVNPNDITFIAILTACSHTGLIKEGWDFFNSMKDKYGIQPKIEHYGCMVNLLSRAGNLEEAYQLVKEMEIEPDAVIWGTLLGACRLHAKTALAEKIAEFLVGKDLANCGTYTLLSNIYAASGDWEGVAKVRTLMKSSGVVKEKGCSSIEVNNRVHEFLAGDKRHPKSREIYSMLDEINGWLKAYNYRAQTEMVLHDLGEAQKEQSLEVHSERLAIAFGLISTEAGSTIRIVKNLRVCSDCHEVTKLVSLMMGRKIVMRDRNRFHHFVNGSCSCGDYW</sequence>
<evidence type="ECO:0000313" key="7">
    <source>
        <dbReference type="Proteomes" id="UP001634007"/>
    </source>
</evidence>
<dbReference type="FunFam" id="1.25.40.10:FF:000031">
    <property type="entry name" value="Pentatricopeptide repeat-containing protein mitochondrial"/>
    <property type="match status" value="1"/>
</dbReference>
<dbReference type="FunFam" id="1.25.40.10:FF:000939">
    <property type="entry name" value="Pentatricopeptide repeat-containing protein ELI1, chloroplastic"/>
    <property type="match status" value="1"/>
</dbReference>
<comment type="caution">
    <text evidence="6">The sequence shown here is derived from an EMBL/GenBank/DDBJ whole genome shotgun (WGS) entry which is preliminary data.</text>
</comment>
<feature type="repeat" description="PPR" evidence="3">
    <location>
        <begin position="331"/>
        <end position="365"/>
    </location>
</feature>
<evidence type="ECO:0000313" key="6">
    <source>
        <dbReference type="EMBL" id="KAL3721996.1"/>
    </source>
</evidence>
<evidence type="ECO:0000256" key="4">
    <source>
        <dbReference type="SAM" id="MobiDB-lite"/>
    </source>
</evidence>
<dbReference type="InterPro" id="IPR002885">
    <property type="entry name" value="PPR_rpt"/>
</dbReference>
<protein>
    <recommendedName>
        <fullName evidence="5">DYW domain-containing protein</fullName>
    </recommendedName>
</protein>
<dbReference type="Pfam" id="PF13812">
    <property type="entry name" value="PPR_3"/>
    <property type="match status" value="1"/>
</dbReference>
<dbReference type="InterPro" id="IPR046849">
    <property type="entry name" value="E2_motif"/>
</dbReference>
<evidence type="ECO:0000256" key="2">
    <source>
        <dbReference type="ARBA" id="ARBA00022737"/>
    </source>
</evidence>
<dbReference type="Pfam" id="PF14432">
    <property type="entry name" value="DYW_deaminase"/>
    <property type="match status" value="1"/>
</dbReference>
<dbReference type="Pfam" id="PF20431">
    <property type="entry name" value="E_motif"/>
    <property type="match status" value="1"/>
</dbReference>
<gene>
    <name evidence="6" type="ORF">ACJRO7_034357</name>
</gene>
<dbReference type="InterPro" id="IPR011990">
    <property type="entry name" value="TPR-like_helical_dom_sf"/>
</dbReference>
<keyword evidence="2" id="KW-0677">Repeat</keyword>
<evidence type="ECO:0000259" key="5">
    <source>
        <dbReference type="Pfam" id="PF14432"/>
    </source>
</evidence>
<dbReference type="Pfam" id="PF01535">
    <property type="entry name" value="PPR"/>
    <property type="match status" value="2"/>
</dbReference>
<feature type="domain" description="DYW" evidence="5">
    <location>
        <begin position="547"/>
        <end position="638"/>
    </location>
</feature>
<dbReference type="PANTHER" id="PTHR47926">
    <property type="entry name" value="PENTATRICOPEPTIDE REPEAT-CONTAINING PROTEIN"/>
    <property type="match status" value="1"/>
</dbReference>
<dbReference type="SUPFAM" id="SSF48452">
    <property type="entry name" value="TPR-like"/>
    <property type="match status" value="1"/>
</dbReference>
<proteinExistence type="inferred from homology"/>
<dbReference type="NCBIfam" id="TIGR00756">
    <property type="entry name" value="PPR"/>
    <property type="match status" value="5"/>
</dbReference>
<dbReference type="InterPro" id="IPR046960">
    <property type="entry name" value="PPR_At4g14850-like_plant"/>
</dbReference>
<dbReference type="Gene3D" id="1.25.40.10">
    <property type="entry name" value="Tetratricopeptide repeat domain"/>
    <property type="match status" value="3"/>
</dbReference>
<feature type="compositionally biased region" description="Pro residues" evidence="4">
    <location>
        <begin position="11"/>
        <end position="20"/>
    </location>
</feature>
<keyword evidence="7" id="KW-1185">Reference proteome</keyword>
<dbReference type="InterPro" id="IPR032867">
    <property type="entry name" value="DYW_dom"/>
</dbReference>
<organism evidence="6 7">
    <name type="scientific">Eucalyptus globulus</name>
    <name type="common">Tasmanian blue gum</name>
    <dbReference type="NCBI Taxonomy" id="34317"/>
    <lineage>
        <taxon>Eukaryota</taxon>
        <taxon>Viridiplantae</taxon>
        <taxon>Streptophyta</taxon>
        <taxon>Embryophyta</taxon>
        <taxon>Tracheophyta</taxon>
        <taxon>Spermatophyta</taxon>
        <taxon>Magnoliopsida</taxon>
        <taxon>eudicotyledons</taxon>
        <taxon>Gunneridae</taxon>
        <taxon>Pentapetalae</taxon>
        <taxon>rosids</taxon>
        <taxon>malvids</taxon>
        <taxon>Myrtales</taxon>
        <taxon>Myrtaceae</taxon>
        <taxon>Myrtoideae</taxon>
        <taxon>Eucalypteae</taxon>
        <taxon>Eucalyptus</taxon>
    </lineage>
</organism>
<dbReference type="PANTHER" id="PTHR47926:SF456">
    <property type="entry name" value="PENTATRICOPEPTIDE REPEAT-CONTAINING PROTEIN ELI1, CHLOROPLASTIC"/>
    <property type="match status" value="1"/>
</dbReference>
<dbReference type="Proteomes" id="UP001634007">
    <property type="component" value="Unassembled WGS sequence"/>
</dbReference>
<dbReference type="AlphaFoldDB" id="A0ABD3J334"/>